<name>A0A0F9FX14_9ZZZZ</name>
<evidence type="ECO:0000313" key="1">
    <source>
        <dbReference type="EMBL" id="KKL90959.1"/>
    </source>
</evidence>
<sequence length="70" mass="7538">MKPYIIVIGRSFEELEENVNLLLVEGYLPTGGPIQLGGYFTQAVYLPNVCAVFRPAPPAAARSAKSITNA</sequence>
<proteinExistence type="predicted"/>
<accession>A0A0F9FX14</accession>
<dbReference type="AlphaFoldDB" id="A0A0F9FX14"/>
<dbReference type="EMBL" id="LAZR01019865">
    <property type="protein sequence ID" value="KKL90959.1"/>
    <property type="molecule type" value="Genomic_DNA"/>
</dbReference>
<evidence type="ECO:0008006" key="2">
    <source>
        <dbReference type="Google" id="ProtNLM"/>
    </source>
</evidence>
<organism evidence="1">
    <name type="scientific">marine sediment metagenome</name>
    <dbReference type="NCBI Taxonomy" id="412755"/>
    <lineage>
        <taxon>unclassified sequences</taxon>
        <taxon>metagenomes</taxon>
        <taxon>ecological metagenomes</taxon>
    </lineage>
</organism>
<protein>
    <recommendedName>
        <fullName evidence="2">DUF1737 domain-containing protein</fullName>
    </recommendedName>
</protein>
<gene>
    <name evidence="1" type="ORF">LCGC14_1899460</name>
</gene>
<reference evidence="1" key="1">
    <citation type="journal article" date="2015" name="Nature">
        <title>Complex archaea that bridge the gap between prokaryotes and eukaryotes.</title>
        <authorList>
            <person name="Spang A."/>
            <person name="Saw J.H."/>
            <person name="Jorgensen S.L."/>
            <person name="Zaremba-Niedzwiedzka K."/>
            <person name="Martijn J."/>
            <person name="Lind A.E."/>
            <person name="van Eijk R."/>
            <person name="Schleper C."/>
            <person name="Guy L."/>
            <person name="Ettema T.J."/>
        </authorList>
    </citation>
    <scope>NUCLEOTIDE SEQUENCE</scope>
</reference>
<comment type="caution">
    <text evidence="1">The sequence shown here is derived from an EMBL/GenBank/DDBJ whole genome shotgun (WGS) entry which is preliminary data.</text>
</comment>